<sequence length="142" mass="16031">MSTFHSLFSLNKGDEHLPSTLPIPRLHPPLERQPPNVHQRDYSQGQLILNHDLQVSSNAATSVMYSIFHVPSKQCKRRNRDTRDPDRASRRKQLLSCAEPRVIVHRDCARSSDLQLHRTGAQHQHPDPGCAGISFVMGINNG</sequence>
<evidence type="ECO:0000256" key="1">
    <source>
        <dbReference type="SAM" id="MobiDB-lite"/>
    </source>
</evidence>
<dbReference type="InParanoid" id="A0A369J6K3"/>
<dbReference type="EMBL" id="LUEZ02000136">
    <property type="protein sequence ID" value="RDB16035.1"/>
    <property type="molecule type" value="Genomic_DNA"/>
</dbReference>
<name>A0A369J6K3_HYPMA</name>
<evidence type="ECO:0000313" key="2">
    <source>
        <dbReference type="EMBL" id="RDB16035.1"/>
    </source>
</evidence>
<dbReference type="Proteomes" id="UP000076154">
    <property type="component" value="Unassembled WGS sequence"/>
</dbReference>
<comment type="caution">
    <text evidence="2">The sequence shown here is derived from an EMBL/GenBank/DDBJ whole genome shotgun (WGS) entry which is preliminary data.</text>
</comment>
<organism evidence="2 3">
    <name type="scientific">Hypsizygus marmoreus</name>
    <name type="common">White beech mushroom</name>
    <name type="synonym">Agaricus marmoreus</name>
    <dbReference type="NCBI Taxonomy" id="39966"/>
    <lineage>
        <taxon>Eukaryota</taxon>
        <taxon>Fungi</taxon>
        <taxon>Dikarya</taxon>
        <taxon>Basidiomycota</taxon>
        <taxon>Agaricomycotina</taxon>
        <taxon>Agaricomycetes</taxon>
        <taxon>Agaricomycetidae</taxon>
        <taxon>Agaricales</taxon>
        <taxon>Tricholomatineae</taxon>
        <taxon>Lyophyllaceae</taxon>
        <taxon>Hypsizygus</taxon>
    </lineage>
</organism>
<reference evidence="2" key="1">
    <citation type="submission" date="2018-04" db="EMBL/GenBank/DDBJ databases">
        <title>Whole genome sequencing of Hypsizygus marmoreus.</title>
        <authorList>
            <person name="Choi I.-G."/>
            <person name="Min B."/>
            <person name="Kim J.-G."/>
            <person name="Kim S."/>
            <person name="Oh Y.-L."/>
            <person name="Kong W.-S."/>
            <person name="Park H."/>
            <person name="Jeong J."/>
            <person name="Song E.-S."/>
        </authorList>
    </citation>
    <scope>NUCLEOTIDE SEQUENCE [LARGE SCALE GENOMIC DNA]</scope>
    <source>
        <strain evidence="2">51987-8</strain>
    </source>
</reference>
<dbReference type="AlphaFoldDB" id="A0A369J6K3"/>
<feature type="region of interest" description="Disordered" evidence="1">
    <location>
        <begin position="17"/>
        <end position="38"/>
    </location>
</feature>
<protein>
    <submittedName>
        <fullName evidence="2">Uncharacterized protein</fullName>
    </submittedName>
</protein>
<keyword evidence="3" id="KW-1185">Reference proteome</keyword>
<accession>A0A369J6K3</accession>
<proteinExistence type="predicted"/>
<evidence type="ECO:0000313" key="3">
    <source>
        <dbReference type="Proteomes" id="UP000076154"/>
    </source>
</evidence>
<gene>
    <name evidence="2" type="ORF">Hypma_003446</name>
</gene>